<organism evidence="1 2">
    <name type="scientific">Sapajus apella</name>
    <name type="common">Brown-capped capuchin</name>
    <name type="synonym">Cebus apella</name>
    <dbReference type="NCBI Taxonomy" id="9515"/>
    <lineage>
        <taxon>Eukaryota</taxon>
        <taxon>Metazoa</taxon>
        <taxon>Chordata</taxon>
        <taxon>Craniata</taxon>
        <taxon>Vertebrata</taxon>
        <taxon>Euteleostomi</taxon>
        <taxon>Mammalia</taxon>
        <taxon>Eutheria</taxon>
        <taxon>Euarchontoglires</taxon>
        <taxon>Primates</taxon>
        <taxon>Haplorrhini</taxon>
        <taxon>Platyrrhini</taxon>
        <taxon>Cebidae</taxon>
        <taxon>Cebinae</taxon>
        <taxon>Sapajus</taxon>
    </lineage>
</organism>
<dbReference type="GO" id="GO:0005737">
    <property type="term" value="C:cytoplasm"/>
    <property type="evidence" value="ECO:0007669"/>
    <property type="project" value="TreeGrafter"/>
</dbReference>
<dbReference type="Pfam" id="PF15547">
    <property type="entry name" value="C1ORF64"/>
    <property type="match status" value="1"/>
</dbReference>
<dbReference type="AlphaFoldDB" id="A0A6J3JNB1"/>
<proteinExistence type="predicted"/>
<name>A0A6J3JNB1_SAPAP</name>
<dbReference type="Proteomes" id="UP000504640">
    <property type="component" value="Unplaced"/>
</dbReference>
<accession>A0A6J3JNB1</accession>
<protein>
    <submittedName>
        <fullName evidence="2">Steroid receptor-associated and regulated protein</fullName>
    </submittedName>
</protein>
<keyword evidence="1" id="KW-1185">Reference proteome</keyword>
<dbReference type="GO" id="GO:0005634">
    <property type="term" value="C:nucleus"/>
    <property type="evidence" value="ECO:0007669"/>
    <property type="project" value="TreeGrafter"/>
</dbReference>
<keyword evidence="2" id="KW-0675">Receptor</keyword>
<evidence type="ECO:0000313" key="1">
    <source>
        <dbReference type="Proteomes" id="UP000504640"/>
    </source>
</evidence>
<dbReference type="CTD" id="149563"/>
<gene>
    <name evidence="2" type="primary">SRARP</name>
</gene>
<dbReference type="GO" id="GO:0030331">
    <property type="term" value="F:nuclear estrogen receptor binding"/>
    <property type="evidence" value="ECO:0007669"/>
    <property type="project" value="TreeGrafter"/>
</dbReference>
<reference evidence="2" key="1">
    <citation type="submission" date="2025-08" db="UniProtKB">
        <authorList>
            <consortium name="RefSeq"/>
        </authorList>
    </citation>
    <scope>IDENTIFICATION</scope>
    <source>
        <tissue evidence="2">Blood</tissue>
    </source>
</reference>
<dbReference type="GO" id="GO:0033148">
    <property type="term" value="P:positive regulation of intracellular estrogen receptor signaling pathway"/>
    <property type="evidence" value="ECO:0007669"/>
    <property type="project" value="TreeGrafter"/>
</dbReference>
<dbReference type="InterPro" id="IPR027852">
    <property type="entry name" value="C1ORF64"/>
</dbReference>
<dbReference type="PANTHER" id="PTHR38494:SF1">
    <property type="entry name" value="STEROID RECEPTOR-ASSOCIATED AND REGULATED PROTEIN"/>
    <property type="match status" value="1"/>
</dbReference>
<evidence type="ECO:0000313" key="2">
    <source>
        <dbReference type="RefSeq" id="XP_032156407.1"/>
    </source>
</evidence>
<sequence length="212" mass="22637">MHSENPDPVSIKGLVPQWGSHILEEWPRTAPLLPEIGRRRGSGMAPSEDPRDWRASLKGTIRETSLETSSGGKLARHQKTVPTAHLTFVIDCAHGKQLSLAATPSPPQAPSPNRGLVSPPMKTYIVFCGENWPHLTRVTPTGGGCLAQARATLPPCRGTTASASFPVSPLCPQEVPEAKGRHLKAMPVRSSTWGTVKDSLKALSSCVCGQAD</sequence>
<dbReference type="RefSeq" id="XP_032156407.1">
    <property type="nucleotide sequence ID" value="XM_032300516.1"/>
</dbReference>
<dbReference type="PANTHER" id="PTHR38494">
    <property type="entry name" value="STEROID RECEPTOR-ASSOCIATED AND REGULATED PROTEIN"/>
    <property type="match status" value="1"/>
</dbReference>
<dbReference type="GeneID" id="116566346"/>